<dbReference type="Proteomes" id="UP001209540">
    <property type="component" value="Unassembled WGS sequence"/>
</dbReference>
<gene>
    <name evidence="1" type="ORF">BDA99DRAFT_524944</name>
</gene>
<protein>
    <submittedName>
        <fullName evidence="1">Uncharacterized protein</fullName>
    </submittedName>
</protein>
<name>A0AAD5P953_9FUNG</name>
<dbReference type="Pfam" id="PF11095">
    <property type="entry name" value="Gemin7"/>
    <property type="match status" value="1"/>
</dbReference>
<proteinExistence type="predicted"/>
<dbReference type="GO" id="GO:0034719">
    <property type="term" value="C:SMN-Sm protein complex"/>
    <property type="evidence" value="ECO:0007669"/>
    <property type="project" value="InterPro"/>
</dbReference>
<accession>A0AAD5P953</accession>
<evidence type="ECO:0000313" key="1">
    <source>
        <dbReference type="EMBL" id="KAI9248525.1"/>
    </source>
</evidence>
<dbReference type="InterPro" id="IPR020338">
    <property type="entry name" value="SMN_gemin7"/>
</dbReference>
<dbReference type="AlphaFoldDB" id="A0AAD5P953"/>
<reference evidence="1" key="1">
    <citation type="journal article" date="2022" name="IScience">
        <title>Evolution of zygomycete secretomes and the origins of terrestrial fungal ecologies.</title>
        <authorList>
            <person name="Chang Y."/>
            <person name="Wang Y."/>
            <person name="Mondo S."/>
            <person name="Ahrendt S."/>
            <person name="Andreopoulos W."/>
            <person name="Barry K."/>
            <person name="Beard J."/>
            <person name="Benny G.L."/>
            <person name="Blankenship S."/>
            <person name="Bonito G."/>
            <person name="Cuomo C."/>
            <person name="Desiro A."/>
            <person name="Gervers K.A."/>
            <person name="Hundley H."/>
            <person name="Kuo A."/>
            <person name="LaButti K."/>
            <person name="Lang B.F."/>
            <person name="Lipzen A."/>
            <person name="O'Donnell K."/>
            <person name="Pangilinan J."/>
            <person name="Reynolds N."/>
            <person name="Sandor L."/>
            <person name="Smith M.E."/>
            <person name="Tsang A."/>
            <person name="Grigoriev I.V."/>
            <person name="Stajich J.E."/>
            <person name="Spatafora J.W."/>
        </authorList>
    </citation>
    <scope>NUCLEOTIDE SEQUENCE</scope>
    <source>
        <strain evidence="1">RSA 2281</strain>
    </source>
</reference>
<organism evidence="1 2">
    <name type="scientific">Phascolomyces articulosus</name>
    <dbReference type="NCBI Taxonomy" id="60185"/>
    <lineage>
        <taxon>Eukaryota</taxon>
        <taxon>Fungi</taxon>
        <taxon>Fungi incertae sedis</taxon>
        <taxon>Mucoromycota</taxon>
        <taxon>Mucoromycotina</taxon>
        <taxon>Mucoromycetes</taxon>
        <taxon>Mucorales</taxon>
        <taxon>Lichtheimiaceae</taxon>
        <taxon>Phascolomyces</taxon>
    </lineage>
</organism>
<dbReference type="EMBL" id="JAIXMP010000038">
    <property type="protein sequence ID" value="KAI9248525.1"/>
    <property type="molecule type" value="Genomic_DNA"/>
</dbReference>
<keyword evidence="2" id="KW-1185">Reference proteome</keyword>
<comment type="caution">
    <text evidence="1">The sequence shown here is derived from an EMBL/GenBank/DDBJ whole genome shotgun (WGS) entry which is preliminary data.</text>
</comment>
<dbReference type="Gene3D" id="2.30.30.100">
    <property type="match status" value="1"/>
</dbReference>
<reference evidence="1" key="2">
    <citation type="submission" date="2023-02" db="EMBL/GenBank/DDBJ databases">
        <authorList>
            <consortium name="DOE Joint Genome Institute"/>
            <person name="Mondo S.J."/>
            <person name="Chang Y."/>
            <person name="Wang Y."/>
            <person name="Ahrendt S."/>
            <person name="Andreopoulos W."/>
            <person name="Barry K."/>
            <person name="Beard J."/>
            <person name="Benny G.L."/>
            <person name="Blankenship S."/>
            <person name="Bonito G."/>
            <person name="Cuomo C."/>
            <person name="Desiro A."/>
            <person name="Gervers K.A."/>
            <person name="Hundley H."/>
            <person name="Kuo A."/>
            <person name="LaButti K."/>
            <person name="Lang B.F."/>
            <person name="Lipzen A."/>
            <person name="O'Donnell K."/>
            <person name="Pangilinan J."/>
            <person name="Reynolds N."/>
            <person name="Sandor L."/>
            <person name="Smith M.W."/>
            <person name="Tsang A."/>
            <person name="Grigoriev I.V."/>
            <person name="Stajich J.E."/>
            <person name="Spatafora J.W."/>
        </authorList>
    </citation>
    <scope>NUCLEOTIDE SEQUENCE</scope>
    <source>
        <strain evidence="1">RSA 2281</strain>
    </source>
</reference>
<sequence length="114" mass="13216">MSNNNDQQQQEEKLKEICHSRYLHFWQTITKKQEQETKITLYDNIHVQGTILSLDSQTNRLCIKDLKTPTNGLYEKAVLRGVDIKTIEISHSDWHIGTRSTGVEKNFQAISSDI</sequence>
<evidence type="ECO:0000313" key="2">
    <source>
        <dbReference type="Proteomes" id="UP001209540"/>
    </source>
</evidence>